<evidence type="ECO:0000259" key="2">
    <source>
        <dbReference type="Pfam" id="PF07734"/>
    </source>
</evidence>
<organism evidence="3">
    <name type="scientific">Fagus sylvatica</name>
    <name type="common">Beechnut</name>
    <dbReference type="NCBI Taxonomy" id="28930"/>
    <lineage>
        <taxon>Eukaryota</taxon>
        <taxon>Viridiplantae</taxon>
        <taxon>Streptophyta</taxon>
        <taxon>Embryophyta</taxon>
        <taxon>Tracheophyta</taxon>
        <taxon>Spermatophyta</taxon>
        <taxon>Magnoliopsida</taxon>
        <taxon>eudicotyledons</taxon>
        <taxon>Gunneridae</taxon>
        <taxon>Pentapetalae</taxon>
        <taxon>rosids</taxon>
        <taxon>fabids</taxon>
        <taxon>Fagales</taxon>
        <taxon>Fagaceae</taxon>
        <taxon>Fagus</taxon>
    </lineage>
</organism>
<feature type="compositionally biased region" description="Basic and acidic residues" evidence="1">
    <location>
        <begin position="565"/>
        <end position="576"/>
    </location>
</feature>
<dbReference type="InterPro" id="IPR050796">
    <property type="entry name" value="SCF_F-box_component"/>
</dbReference>
<evidence type="ECO:0000313" key="3">
    <source>
        <dbReference type="EMBL" id="SPD25309.1"/>
    </source>
</evidence>
<reference evidence="3" key="1">
    <citation type="submission" date="2018-02" db="EMBL/GenBank/DDBJ databases">
        <authorList>
            <person name="Cohen D.B."/>
            <person name="Kent A.D."/>
        </authorList>
    </citation>
    <scope>NUCLEOTIDE SEQUENCE</scope>
</reference>
<proteinExistence type="predicted"/>
<dbReference type="AlphaFoldDB" id="A0A2N9IMI1"/>
<feature type="region of interest" description="Disordered" evidence="1">
    <location>
        <begin position="395"/>
        <end position="430"/>
    </location>
</feature>
<feature type="region of interest" description="Disordered" evidence="1">
    <location>
        <begin position="565"/>
        <end position="619"/>
    </location>
</feature>
<dbReference type="PANTHER" id="PTHR31672:SF13">
    <property type="entry name" value="F-BOX PROTEIN CPR30-LIKE"/>
    <property type="match status" value="1"/>
</dbReference>
<sequence length="619" mass="68661">MSVHPPPMAEVYTLSTDSWRQVEIPIQSLNEPGLNGCFSYRFSSTCLFFHGALHSIAESADLKFILAFDVNDEIFREIMLPQNYLDGVATCYFYEHLTVFKGSLAFFAYSQALEEGDDEYQIPVLWVMREYGVVESWTKINGPMSWVKSFYGCTNNSELLIETPDDLLVSFDPESLNKNAFGIPNTLFEDRFSDSEWMDYTTNFVESLVLLNGIEASSFTTSSSKSEALLPGKPIDAMCTNNGQLLIDFEYHGELYLFDPETLHENRLDVHGPSWVAHTTTFVESLVLLNQGKDRIRSIHIGKENAKRLVINMVELDSKDATETFVCTIREGDTVFLVQRCSNRRGRYISMQEIHKGGRRGSIIIPEGRNREGPSNEGASFAAVAAGAGKNQGGKIGAVDDKGKNHILGKSTDTTERTRPSTRDFRESSSTSLLKAMCGDHGSTASYGARPSVCVDRAWGSSSDWMLELRDGQREESANSDEGKELVCWGSKEEPLEIPPLAMVEPCVGTTEAPSAAMLEASVGFTSKSEWVMETLTEFGLVLEASFEGFEVEMTKMLQAIEMRRNQKDDKGDARRKTLKSGGKGSGELKNLVSTINYEGGSARNRGQKESGTPLYLCS</sequence>
<feature type="domain" description="F-box associated beta-propeller type 1" evidence="2">
    <location>
        <begin position="9"/>
        <end position="209"/>
    </location>
</feature>
<name>A0A2N9IMI1_FAGSY</name>
<evidence type="ECO:0000256" key="1">
    <source>
        <dbReference type="SAM" id="MobiDB-lite"/>
    </source>
</evidence>
<dbReference type="EMBL" id="OIVN01006112">
    <property type="protein sequence ID" value="SPD25309.1"/>
    <property type="molecule type" value="Genomic_DNA"/>
</dbReference>
<gene>
    <name evidence="3" type="ORF">FSB_LOCUS53191</name>
</gene>
<protein>
    <recommendedName>
        <fullName evidence="2">F-box associated beta-propeller type 1 domain-containing protein</fullName>
    </recommendedName>
</protein>
<dbReference type="InterPro" id="IPR006527">
    <property type="entry name" value="F-box-assoc_dom_typ1"/>
</dbReference>
<dbReference type="Pfam" id="PF07734">
    <property type="entry name" value="FBA_1"/>
    <property type="match status" value="1"/>
</dbReference>
<dbReference type="PANTHER" id="PTHR31672">
    <property type="entry name" value="BNACNNG10540D PROTEIN"/>
    <property type="match status" value="1"/>
</dbReference>
<feature type="compositionally biased region" description="Basic and acidic residues" evidence="1">
    <location>
        <begin position="413"/>
        <end position="427"/>
    </location>
</feature>
<accession>A0A2N9IMI1</accession>